<name>A0AAV9HSK5_9PEZI</name>
<reference evidence="2" key="1">
    <citation type="journal article" date="2023" name="Mol. Phylogenet. Evol.">
        <title>Genome-scale phylogeny and comparative genomics of the fungal order Sordariales.</title>
        <authorList>
            <person name="Hensen N."/>
            <person name="Bonometti L."/>
            <person name="Westerberg I."/>
            <person name="Brannstrom I.O."/>
            <person name="Guillou S."/>
            <person name="Cros-Aarteil S."/>
            <person name="Calhoun S."/>
            <person name="Haridas S."/>
            <person name="Kuo A."/>
            <person name="Mondo S."/>
            <person name="Pangilinan J."/>
            <person name="Riley R."/>
            <person name="LaButti K."/>
            <person name="Andreopoulos B."/>
            <person name="Lipzen A."/>
            <person name="Chen C."/>
            <person name="Yan M."/>
            <person name="Daum C."/>
            <person name="Ng V."/>
            <person name="Clum A."/>
            <person name="Steindorff A."/>
            <person name="Ohm R.A."/>
            <person name="Martin F."/>
            <person name="Silar P."/>
            <person name="Natvig D.O."/>
            <person name="Lalanne C."/>
            <person name="Gautier V."/>
            <person name="Ament-Velasquez S.L."/>
            <person name="Kruys A."/>
            <person name="Hutchinson M.I."/>
            <person name="Powell A.J."/>
            <person name="Barry K."/>
            <person name="Miller A.N."/>
            <person name="Grigoriev I.V."/>
            <person name="Debuchy R."/>
            <person name="Gladieux P."/>
            <person name="Hiltunen Thoren M."/>
            <person name="Johannesson H."/>
        </authorList>
    </citation>
    <scope>NUCLEOTIDE SEQUENCE</scope>
    <source>
        <strain evidence="2">PSN324</strain>
    </source>
</reference>
<feature type="region of interest" description="Disordered" evidence="1">
    <location>
        <begin position="1"/>
        <end position="148"/>
    </location>
</feature>
<organism evidence="2 3">
    <name type="scientific">Cladorrhinum samala</name>
    <dbReference type="NCBI Taxonomy" id="585594"/>
    <lineage>
        <taxon>Eukaryota</taxon>
        <taxon>Fungi</taxon>
        <taxon>Dikarya</taxon>
        <taxon>Ascomycota</taxon>
        <taxon>Pezizomycotina</taxon>
        <taxon>Sordariomycetes</taxon>
        <taxon>Sordariomycetidae</taxon>
        <taxon>Sordariales</taxon>
        <taxon>Podosporaceae</taxon>
        <taxon>Cladorrhinum</taxon>
    </lineage>
</organism>
<feature type="compositionally biased region" description="Basic residues" evidence="1">
    <location>
        <begin position="42"/>
        <end position="52"/>
    </location>
</feature>
<proteinExistence type="predicted"/>
<reference evidence="2" key="2">
    <citation type="submission" date="2023-06" db="EMBL/GenBank/DDBJ databases">
        <authorList>
            <consortium name="Lawrence Berkeley National Laboratory"/>
            <person name="Mondo S.J."/>
            <person name="Hensen N."/>
            <person name="Bonometti L."/>
            <person name="Westerberg I."/>
            <person name="Brannstrom I.O."/>
            <person name="Guillou S."/>
            <person name="Cros-Aarteil S."/>
            <person name="Calhoun S."/>
            <person name="Haridas S."/>
            <person name="Kuo A."/>
            <person name="Pangilinan J."/>
            <person name="Riley R."/>
            <person name="Labutti K."/>
            <person name="Andreopoulos B."/>
            <person name="Lipzen A."/>
            <person name="Chen C."/>
            <person name="Yanf M."/>
            <person name="Daum C."/>
            <person name="Ng V."/>
            <person name="Clum A."/>
            <person name="Steindorff A."/>
            <person name="Ohm R."/>
            <person name="Martin F."/>
            <person name="Silar P."/>
            <person name="Natvig D."/>
            <person name="Lalanne C."/>
            <person name="Gautier V."/>
            <person name="Ament-Velasquez S.L."/>
            <person name="Kruys A."/>
            <person name="Hutchinson M.I."/>
            <person name="Powell A.J."/>
            <person name="Barry K."/>
            <person name="Miller A.N."/>
            <person name="Grigoriev I.V."/>
            <person name="Debuchy R."/>
            <person name="Gladieux P."/>
            <person name="Thoren M.H."/>
            <person name="Johannesson H."/>
        </authorList>
    </citation>
    <scope>NUCLEOTIDE SEQUENCE</scope>
    <source>
        <strain evidence="2">PSN324</strain>
    </source>
</reference>
<evidence type="ECO:0000313" key="2">
    <source>
        <dbReference type="EMBL" id="KAK4461961.1"/>
    </source>
</evidence>
<feature type="compositionally biased region" description="Polar residues" evidence="1">
    <location>
        <begin position="138"/>
        <end position="148"/>
    </location>
</feature>
<dbReference type="EMBL" id="MU864980">
    <property type="protein sequence ID" value="KAK4461961.1"/>
    <property type="molecule type" value="Genomic_DNA"/>
</dbReference>
<gene>
    <name evidence="2" type="ORF">QBC42DRAFT_286973</name>
</gene>
<dbReference type="AlphaFoldDB" id="A0AAV9HSK5"/>
<feature type="compositionally biased region" description="Low complexity" evidence="1">
    <location>
        <begin position="21"/>
        <end position="38"/>
    </location>
</feature>
<sequence>MGKKDNTTLLPLSVPREQSDSDQPQSSSSASGPSSSESPHGKEKKLRRKDIKKKAQEDMETAAQMRRYSRDTNMRNPTGGAPKLPDASNTSSSRSPTSSKPSNSITTTNTNNNTTTPSRPHVQGPSPPPQKEQPKNKIPQNPSFPTVP</sequence>
<evidence type="ECO:0000313" key="3">
    <source>
        <dbReference type="Proteomes" id="UP001321749"/>
    </source>
</evidence>
<keyword evidence="3" id="KW-1185">Reference proteome</keyword>
<evidence type="ECO:0000256" key="1">
    <source>
        <dbReference type="SAM" id="MobiDB-lite"/>
    </source>
</evidence>
<comment type="caution">
    <text evidence="2">The sequence shown here is derived from an EMBL/GenBank/DDBJ whole genome shotgun (WGS) entry which is preliminary data.</text>
</comment>
<protein>
    <submittedName>
        <fullName evidence="2">Uncharacterized protein</fullName>
    </submittedName>
</protein>
<dbReference type="Proteomes" id="UP001321749">
    <property type="component" value="Unassembled WGS sequence"/>
</dbReference>
<accession>A0AAV9HSK5</accession>
<feature type="compositionally biased region" description="Low complexity" evidence="1">
    <location>
        <begin position="88"/>
        <end position="120"/>
    </location>
</feature>